<organism evidence="7 8">
    <name type="scientific">Chthonomonas calidirosea (strain DSM 23976 / ICMP 18418 / T49)</name>
    <dbReference type="NCBI Taxonomy" id="1303518"/>
    <lineage>
        <taxon>Bacteria</taxon>
        <taxon>Bacillati</taxon>
        <taxon>Armatimonadota</taxon>
        <taxon>Chthonomonadia</taxon>
        <taxon>Chthonomonadales</taxon>
        <taxon>Chthonomonadaceae</taxon>
        <taxon>Chthonomonas</taxon>
    </lineage>
</organism>
<evidence type="ECO:0000256" key="2">
    <source>
        <dbReference type="ARBA" id="ARBA00022649"/>
    </source>
</evidence>
<evidence type="ECO:0000256" key="6">
    <source>
        <dbReference type="ARBA" id="ARBA00024207"/>
    </source>
</evidence>
<dbReference type="Pfam" id="PF01934">
    <property type="entry name" value="HepT-like"/>
    <property type="match status" value="1"/>
</dbReference>
<evidence type="ECO:0000256" key="4">
    <source>
        <dbReference type="ARBA" id="ARBA00022741"/>
    </source>
</evidence>
<evidence type="ECO:0000256" key="1">
    <source>
        <dbReference type="ARBA" id="ARBA00022553"/>
    </source>
</evidence>
<dbReference type="eggNOG" id="COG2361">
    <property type="taxonomic scope" value="Bacteria"/>
</dbReference>
<evidence type="ECO:0000313" key="7">
    <source>
        <dbReference type="EMBL" id="CCW35247.1"/>
    </source>
</evidence>
<dbReference type="HOGENOM" id="CLU_142825_3_2_0"/>
<dbReference type="OrthoDB" id="9810538at2"/>
<evidence type="ECO:0000256" key="5">
    <source>
        <dbReference type="ARBA" id="ARBA00022801"/>
    </source>
</evidence>
<dbReference type="PANTHER" id="PTHR34139:SF1">
    <property type="entry name" value="RNASE MJ1380-RELATED"/>
    <property type="match status" value="1"/>
</dbReference>
<dbReference type="STRING" id="454171.CP488_02665"/>
<dbReference type="AlphaFoldDB" id="S0EV26"/>
<keyword evidence="1" id="KW-0597">Phosphoprotein</keyword>
<protein>
    <submittedName>
        <fullName evidence="7">Uncharacterized conserved protein</fullName>
    </submittedName>
</protein>
<dbReference type="PANTHER" id="PTHR34139">
    <property type="entry name" value="UPF0331 PROTEIN MJ0127"/>
    <property type="match status" value="1"/>
</dbReference>
<keyword evidence="4" id="KW-0547">Nucleotide-binding</keyword>
<dbReference type="GO" id="GO:0016787">
    <property type="term" value="F:hydrolase activity"/>
    <property type="evidence" value="ECO:0007669"/>
    <property type="project" value="UniProtKB-KW"/>
</dbReference>
<keyword evidence="5" id="KW-0378">Hydrolase</keyword>
<accession>S0EV26</accession>
<evidence type="ECO:0000256" key="3">
    <source>
        <dbReference type="ARBA" id="ARBA00022722"/>
    </source>
</evidence>
<name>S0EV26_CHTCT</name>
<dbReference type="GO" id="GO:0004540">
    <property type="term" value="F:RNA nuclease activity"/>
    <property type="evidence" value="ECO:0007669"/>
    <property type="project" value="InterPro"/>
</dbReference>
<evidence type="ECO:0000313" key="8">
    <source>
        <dbReference type="Proteomes" id="UP000014227"/>
    </source>
</evidence>
<keyword evidence="3" id="KW-0540">Nuclease</keyword>
<dbReference type="Gene3D" id="1.20.120.580">
    <property type="entry name" value="bsu32300-like"/>
    <property type="match status" value="1"/>
</dbReference>
<reference evidence="8" key="1">
    <citation type="submission" date="2013-03" db="EMBL/GenBank/DDBJ databases">
        <title>Genome sequence of Chthonomonas calidirosea, the first sequenced genome from the Armatimonadetes phylum (formally candidate division OP10).</title>
        <authorList>
            <person name="Lee K.C.Y."/>
            <person name="Morgan X.C."/>
            <person name="Dunfield P.F."/>
            <person name="Tamas I."/>
            <person name="Houghton K.M."/>
            <person name="Vyssotski M."/>
            <person name="Ryan J.L.J."/>
            <person name="Lagutin K."/>
            <person name="McDonald I.R."/>
            <person name="Stott M.B."/>
        </authorList>
    </citation>
    <scope>NUCLEOTIDE SEQUENCE [LARGE SCALE GENOMIC DNA]</scope>
    <source>
        <strain evidence="8">DSM 23976 / ICMP 18418 / T49</strain>
    </source>
</reference>
<gene>
    <name evidence="7" type="ORF">CCALI_01431</name>
</gene>
<keyword evidence="2" id="KW-1277">Toxin-antitoxin system</keyword>
<dbReference type="InParanoid" id="S0EV26"/>
<dbReference type="GO" id="GO:0110001">
    <property type="term" value="C:toxin-antitoxin complex"/>
    <property type="evidence" value="ECO:0007669"/>
    <property type="project" value="InterPro"/>
</dbReference>
<dbReference type="PATRIC" id="fig|1303518.3.peg.1461"/>
<comment type="similarity">
    <text evidence="6">Belongs to the HepT RNase toxin family.</text>
</comment>
<dbReference type="KEGG" id="ccz:CCALI_01431"/>
<dbReference type="InterPro" id="IPR037038">
    <property type="entry name" value="HepT-like_sf"/>
</dbReference>
<sequence>MRDPKERLQDILQAIAAIERYRDRSRPAFEQDEMLQVWFLRHLQIIGEAARALPEEVRKLAPDIPWPKIIGMRNILVHGYFEIDTDIVWNAVQQEVPHLKPAVEALLKNLEELEVGE</sequence>
<dbReference type="Proteomes" id="UP000014227">
    <property type="component" value="Chromosome I"/>
</dbReference>
<dbReference type="InterPro" id="IPR008201">
    <property type="entry name" value="HepT-like"/>
</dbReference>
<dbReference type="InterPro" id="IPR051813">
    <property type="entry name" value="HepT_RNase_toxin"/>
</dbReference>
<proteinExistence type="inferred from homology"/>
<dbReference type="EMBL" id="HF951689">
    <property type="protein sequence ID" value="CCW35247.1"/>
    <property type="molecule type" value="Genomic_DNA"/>
</dbReference>
<keyword evidence="8" id="KW-1185">Reference proteome</keyword>
<dbReference type="GO" id="GO:0000166">
    <property type="term" value="F:nucleotide binding"/>
    <property type="evidence" value="ECO:0007669"/>
    <property type="project" value="UniProtKB-KW"/>
</dbReference>
<dbReference type="RefSeq" id="WP_016482785.1">
    <property type="nucleotide sequence ID" value="NC_021487.1"/>
</dbReference>